<feature type="non-terminal residue" evidence="1">
    <location>
        <position position="253"/>
    </location>
</feature>
<dbReference type="PANTHER" id="PTHR47331">
    <property type="entry name" value="PHD-TYPE DOMAIN-CONTAINING PROTEIN"/>
    <property type="match status" value="1"/>
</dbReference>
<evidence type="ECO:0000313" key="2">
    <source>
        <dbReference type="Proteomes" id="UP001258017"/>
    </source>
</evidence>
<dbReference type="SUPFAM" id="SSF56672">
    <property type="entry name" value="DNA/RNA polymerases"/>
    <property type="match status" value="1"/>
</dbReference>
<organism evidence="1 2">
    <name type="scientific">Odynerus spinipes</name>
    <dbReference type="NCBI Taxonomy" id="1348599"/>
    <lineage>
        <taxon>Eukaryota</taxon>
        <taxon>Metazoa</taxon>
        <taxon>Ecdysozoa</taxon>
        <taxon>Arthropoda</taxon>
        <taxon>Hexapoda</taxon>
        <taxon>Insecta</taxon>
        <taxon>Pterygota</taxon>
        <taxon>Neoptera</taxon>
        <taxon>Endopterygota</taxon>
        <taxon>Hymenoptera</taxon>
        <taxon>Apocrita</taxon>
        <taxon>Aculeata</taxon>
        <taxon>Vespoidea</taxon>
        <taxon>Vespidae</taxon>
        <taxon>Eumeninae</taxon>
        <taxon>Odynerus</taxon>
    </lineage>
</organism>
<dbReference type="EMBL" id="JAIFRP010002057">
    <property type="protein sequence ID" value="KAK2577714.1"/>
    <property type="molecule type" value="Genomic_DNA"/>
</dbReference>
<keyword evidence="2" id="KW-1185">Reference proteome</keyword>
<dbReference type="AlphaFoldDB" id="A0AAD9VKD8"/>
<dbReference type="PANTHER" id="PTHR47331:SF1">
    <property type="entry name" value="GAG-LIKE PROTEIN"/>
    <property type="match status" value="1"/>
</dbReference>
<sequence>TLRTEYSSFLQEYEALGDMSPTKATTSAQNTYYMPHHAVIRETSSTTKLRVVFNASQRTKGGCSLNDLLLMGPALQNDLISIILKWRIHRYVFSADIEKMYRQIRVHDDDAEYQRIVWRDEPSAPPRDFKLTTVTYGTAAGPYLALRTLQQLASDEESKFPLGAAALREDFYVDDLLAGAGDLNSALARQREISQLQEAGGFRLRKWISNDPALLQAIRQEDRLQPASRVLQLDERVRTLGIRWNAATDTFHF</sequence>
<reference evidence="1" key="1">
    <citation type="submission" date="2021-08" db="EMBL/GenBank/DDBJ databases">
        <authorList>
            <person name="Misof B."/>
            <person name="Oliver O."/>
            <person name="Podsiadlowski L."/>
            <person name="Donath A."/>
            <person name="Peters R."/>
            <person name="Mayer C."/>
            <person name="Rust J."/>
            <person name="Gunkel S."/>
            <person name="Lesny P."/>
            <person name="Martin S."/>
            <person name="Oeyen J.P."/>
            <person name="Petersen M."/>
            <person name="Panagiotis P."/>
            <person name="Wilbrandt J."/>
            <person name="Tanja T."/>
        </authorList>
    </citation>
    <scope>NUCLEOTIDE SEQUENCE</scope>
    <source>
        <strain evidence="1">GBR_01_08_01A</strain>
        <tissue evidence="1">Thorax + abdomen</tissue>
    </source>
</reference>
<dbReference type="InterPro" id="IPR043502">
    <property type="entry name" value="DNA/RNA_pol_sf"/>
</dbReference>
<name>A0AAD9VKD8_9HYME</name>
<evidence type="ECO:0008006" key="3">
    <source>
        <dbReference type="Google" id="ProtNLM"/>
    </source>
</evidence>
<feature type="non-terminal residue" evidence="1">
    <location>
        <position position="1"/>
    </location>
</feature>
<proteinExistence type="predicted"/>
<protein>
    <recommendedName>
        <fullName evidence="3">Reverse transcriptase domain-containing protein</fullName>
    </recommendedName>
</protein>
<dbReference type="CDD" id="cd01644">
    <property type="entry name" value="RT_pepA17"/>
    <property type="match status" value="1"/>
</dbReference>
<dbReference type="Proteomes" id="UP001258017">
    <property type="component" value="Unassembled WGS sequence"/>
</dbReference>
<reference evidence="1" key="2">
    <citation type="journal article" date="2023" name="Commun. Biol.">
        <title>Intrasexual cuticular hydrocarbon dimorphism in a wasp sheds light on hydrocarbon biosynthesis genes in Hymenoptera.</title>
        <authorList>
            <person name="Moris V.C."/>
            <person name="Podsiadlowski L."/>
            <person name="Martin S."/>
            <person name="Oeyen J.P."/>
            <person name="Donath A."/>
            <person name="Petersen M."/>
            <person name="Wilbrandt J."/>
            <person name="Misof B."/>
            <person name="Liedtke D."/>
            <person name="Thamm M."/>
            <person name="Scheiner R."/>
            <person name="Schmitt T."/>
            <person name="Niehuis O."/>
        </authorList>
    </citation>
    <scope>NUCLEOTIDE SEQUENCE</scope>
    <source>
        <strain evidence="1">GBR_01_08_01A</strain>
    </source>
</reference>
<gene>
    <name evidence="1" type="ORF">KPH14_000812</name>
</gene>
<accession>A0AAD9VKD8</accession>
<comment type="caution">
    <text evidence="1">The sequence shown here is derived from an EMBL/GenBank/DDBJ whole genome shotgun (WGS) entry which is preliminary data.</text>
</comment>
<evidence type="ECO:0000313" key="1">
    <source>
        <dbReference type="EMBL" id="KAK2577714.1"/>
    </source>
</evidence>
<dbReference type="GO" id="GO:0071897">
    <property type="term" value="P:DNA biosynthetic process"/>
    <property type="evidence" value="ECO:0007669"/>
    <property type="project" value="UniProtKB-ARBA"/>
</dbReference>